<organism evidence="1 2">
    <name type="scientific">Vibrio albus</name>
    <dbReference type="NCBI Taxonomy" id="2200953"/>
    <lineage>
        <taxon>Bacteria</taxon>
        <taxon>Pseudomonadati</taxon>
        <taxon>Pseudomonadota</taxon>
        <taxon>Gammaproteobacteria</taxon>
        <taxon>Vibrionales</taxon>
        <taxon>Vibrionaceae</taxon>
        <taxon>Vibrio</taxon>
    </lineage>
</organism>
<dbReference type="OrthoDB" id="5892521at2"/>
<protein>
    <submittedName>
        <fullName evidence="1">Uncharacterized protein</fullName>
    </submittedName>
</protein>
<dbReference type="EMBL" id="QFWT01000010">
    <property type="protein sequence ID" value="PWI32348.1"/>
    <property type="molecule type" value="Genomic_DNA"/>
</dbReference>
<dbReference type="AlphaFoldDB" id="A0A2U3B6D3"/>
<keyword evidence="2" id="KW-1185">Reference proteome</keyword>
<evidence type="ECO:0000313" key="2">
    <source>
        <dbReference type="Proteomes" id="UP000245362"/>
    </source>
</evidence>
<dbReference type="Proteomes" id="UP000245362">
    <property type="component" value="Unassembled WGS sequence"/>
</dbReference>
<sequence>MAQVIHANGMSVSASTDKRTYSVNIKGLIAHFLDVLFVPDAPEKHYYSNDLSSHLQQDIGLTR</sequence>
<comment type="caution">
    <text evidence="1">The sequence shown here is derived from an EMBL/GenBank/DDBJ whole genome shotgun (WGS) entry which is preliminary data.</text>
</comment>
<gene>
    <name evidence="1" type="ORF">DI392_16050</name>
</gene>
<dbReference type="RefSeq" id="WP_109320871.1">
    <property type="nucleotide sequence ID" value="NZ_QFWT01000010.1"/>
</dbReference>
<accession>A0A2U3B6D3</accession>
<evidence type="ECO:0000313" key="1">
    <source>
        <dbReference type="EMBL" id="PWI32348.1"/>
    </source>
</evidence>
<reference evidence="1 2" key="1">
    <citation type="submission" date="2018-05" db="EMBL/GenBank/DDBJ databases">
        <title>Vibrio limimaris sp. nov., isolated from marine sediment.</title>
        <authorList>
            <person name="Li C.-M."/>
        </authorList>
    </citation>
    <scope>NUCLEOTIDE SEQUENCE [LARGE SCALE GENOMIC DNA]</scope>
    <source>
        <strain evidence="1 2">E4404</strain>
    </source>
</reference>
<name>A0A2U3B6D3_9VIBR</name>
<proteinExistence type="predicted"/>